<evidence type="ECO:0000259" key="8">
    <source>
        <dbReference type="PROSITE" id="PS50090"/>
    </source>
</evidence>
<dbReference type="GO" id="GO:0005634">
    <property type="term" value="C:nucleus"/>
    <property type="evidence" value="ECO:0007669"/>
    <property type="project" value="UniProtKB-SubCell"/>
</dbReference>
<evidence type="ECO:0000256" key="7">
    <source>
        <dbReference type="SAM" id="MobiDB-lite"/>
    </source>
</evidence>
<keyword evidence="4" id="KW-0238">DNA-binding</keyword>
<dbReference type="SMART" id="SM00717">
    <property type="entry name" value="SANT"/>
    <property type="match status" value="2"/>
</dbReference>
<dbReference type="CDD" id="cd00167">
    <property type="entry name" value="SANT"/>
    <property type="match status" value="2"/>
</dbReference>
<reference evidence="10" key="1">
    <citation type="journal article" date="2015" name="Planta">
        <title>Overexpression of a novel SbMYB15 from Salicornia brachiata confers salinity and dehydration tolerance by reduced oxidative damage and improved photosynthesis in transgenic tobacco.</title>
        <authorList>
            <person name="Shukla P.S."/>
            <person name="Gupta K."/>
            <person name="Agarwal P."/>
            <person name="Jha B."/>
            <person name="Agarwal P.K."/>
        </authorList>
    </citation>
    <scope>NUCLEOTIDE SEQUENCE</scope>
</reference>
<dbReference type="FunFam" id="1.10.10.60:FF:000015">
    <property type="entry name" value="Transcription factor RAX3"/>
    <property type="match status" value="1"/>
</dbReference>
<keyword evidence="6" id="KW-0539">Nucleus</keyword>
<feature type="domain" description="HTH myb-type" evidence="9">
    <location>
        <begin position="9"/>
        <end position="62"/>
    </location>
</feature>
<feature type="domain" description="Myb-like" evidence="8">
    <location>
        <begin position="63"/>
        <end position="113"/>
    </location>
</feature>
<dbReference type="PANTHER" id="PTHR48000:SF67">
    <property type="entry name" value="MYB-LIKE DNA-BINDING DOMAIN CONTAINING PROTEIN, EXPRESSED"/>
    <property type="match status" value="1"/>
</dbReference>
<proteinExistence type="evidence at transcript level"/>
<dbReference type="PROSITE" id="PS51294">
    <property type="entry name" value="HTH_MYB"/>
    <property type="match status" value="2"/>
</dbReference>
<feature type="compositionally biased region" description="Basic residues" evidence="7">
    <location>
        <begin position="250"/>
        <end position="266"/>
    </location>
</feature>
<comment type="subcellular location">
    <subcellularLocation>
        <location evidence="1">Nucleus</location>
    </subcellularLocation>
</comment>
<dbReference type="InterPro" id="IPR017930">
    <property type="entry name" value="Myb_dom"/>
</dbReference>
<evidence type="ECO:0000259" key="9">
    <source>
        <dbReference type="PROSITE" id="PS51294"/>
    </source>
</evidence>
<evidence type="ECO:0000256" key="5">
    <source>
        <dbReference type="ARBA" id="ARBA00023163"/>
    </source>
</evidence>
<dbReference type="GO" id="GO:0003677">
    <property type="term" value="F:DNA binding"/>
    <property type="evidence" value="ECO:0007669"/>
    <property type="project" value="UniProtKB-KW"/>
</dbReference>
<dbReference type="Pfam" id="PF00249">
    <property type="entry name" value="Myb_DNA-binding"/>
    <property type="match status" value="2"/>
</dbReference>
<evidence type="ECO:0000256" key="3">
    <source>
        <dbReference type="ARBA" id="ARBA00023015"/>
    </source>
</evidence>
<dbReference type="InterPro" id="IPR001005">
    <property type="entry name" value="SANT/Myb"/>
</dbReference>
<gene>
    <name evidence="10" type="primary">MYB15</name>
</gene>
<feature type="domain" description="Myb-like" evidence="8">
    <location>
        <begin position="9"/>
        <end position="62"/>
    </location>
</feature>
<evidence type="ECO:0000256" key="1">
    <source>
        <dbReference type="ARBA" id="ARBA00004123"/>
    </source>
</evidence>
<name>A0A0H4LI12_9CARY</name>
<dbReference type="Gene3D" id="1.10.10.60">
    <property type="entry name" value="Homeodomain-like"/>
    <property type="match status" value="2"/>
</dbReference>
<evidence type="ECO:0000256" key="2">
    <source>
        <dbReference type="ARBA" id="ARBA00022737"/>
    </source>
</evidence>
<evidence type="ECO:0000256" key="4">
    <source>
        <dbReference type="ARBA" id="ARBA00023125"/>
    </source>
</evidence>
<keyword evidence="2" id="KW-0677">Repeat</keyword>
<dbReference type="EMBL" id="KP749920">
    <property type="protein sequence ID" value="AKP07635.1"/>
    <property type="molecule type" value="mRNA"/>
</dbReference>
<feature type="domain" description="HTH myb-type" evidence="9">
    <location>
        <begin position="63"/>
        <end position="117"/>
    </location>
</feature>
<dbReference type="PROSITE" id="PS50090">
    <property type="entry name" value="MYB_LIKE"/>
    <property type="match status" value="2"/>
</dbReference>
<keyword evidence="3" id="KW-0805">Transcription regulation</keyword>
<protein>
    <submittedName>
        <fullName evidence="10">R2R3 type MYB15</fullName>
    </submittedName>
</protein>
<organism evidence="10">
    <name type="scientific">Salicornia brachiata</name>
    <dbReference type="NCBI Taxonomy" id="179119"/>
    <lineage>
        <taxon>Eukaryota</taxon>
        <taxon>Viridiplantae</taxon>
        <taxon>Streptophyta</taxon>
        <taxon>Embryophyta</taxon>
        <taxon>Tracheophyta</taxon>
        <taxon>Spermatophyta</taxon>
        <taxon>Magnoliopsida</taxon>
        <taxon>eudicotyledons</taxon>
        <taxon>Gunneridae</taxon>
        <taxon>Pentapetalae</taxon>
        <taxon>Caryophyllales</taxon>
        <taxon>Chenopodiaceae</taxon>
        <taxon>Salicornioideae</taxon>
        <taxon>Salicornia</taxon>
        <taxon>Salicornia subgen. Salicornia</taxon>
    </lineage>
</organism>
<evidence type="ECO:0000313" key="10">
    <source>
        <dbReference type="EMBL" id="AKP07635.1"/>
    </source>
</evidence>
<dbReference type="SUPFAM" id="SSF46689">
    <property type="entry name" value="Homeodomain-like"/>
    <property type="match status" value="1"/>
</dbReference>
<sequence>MGRAPCCDKANVKKGPWSPEEDAKLKDYIEKFGTGGNWIALPQKAGLKRCGKSCRLRWLNYLRPNIKHGEFSDDEDRIICSLYASIGSRWSIIAAQLPGRTDNDIKNYWNTKLKKKLMMGNIINNNIITPNSSIINPKKSLNPYHYHYPNYSSMFHNHQFNHYPSSSLLSNHHVISPSPSPSPSFQCTSSTLEYNTTTTPSNLSSSMTMSFTHQGYKSSNDDDDLILMQNNQVKDNSTLLVFGARDNHHHYHHHHQHHDHHQHHQVHQPSSCSSDGSCSVVVTPPVKVEDHHHHHHQNYGNFSNGVVQRIIRSGDDDHHHHDATSSDHHNNNMKVMVDDEKPSFVSENNNVGIWGQNGQSTSLLDYGLEEIKQLISTTNYFDDIKAPEKDTKVMYYYY</sequence>
<accession>A0A0H4LI12</accession>
<dbReference type="AlphaFoldDB" id="A0A0H4LI12"/>
<dbReference type="PANTHER" id="PTHR48000">
    <property type="entry name" value="OS09G0431300 PROTEIN"/>
    <property type="match status" value="1"/>
</dbReference>
<evidence type="ECO:0000256" key="6">
    <source>
        <dbReference type="ARBA" id="ARBA00023242"/>
    </source>
</evidence>
<feature type="region of interest" description="Disordered" evidence="7">
    <location>
        <begin position="250"/>
        <end position="279"/>
    </location>
</feature>
<dbReference type="InterPro" id="IPR009057">
    <property type="entry name" value="Homeodomain-like_sf"/>
</dbReference>
<feature type="compositionally biased region" description="Low complexity" evidence="7">
    <location>
        <begin position="267"/>
        <end position="279"/>
    </location>
</feature>
<keyword evidence="5" id="KW-0804">Transcription</keyword>